<evidence type="ECO:0000313" key="2">
    <source>
        <dbReference type="Proteomes" id="UP000629098"/>
    </source>
</evidence>
<evidence type="ECO:0000313" key="1">
    <source>
        <dbReference type="EMBL" id="MBD2771303.1"/>
    </source>
</evidence>
<dbReference type="Proteomes" id="UP000629098">
    <property type="component" value="Unassembled WGS sequence"/>
</dbReference>
<dbReference type="EMBL" id="JACXAE010000014">
    <property type="protein sequence ID" value="MBD2771303.1"/>
    <property type="molecule type" value="Genomic_DNA"/>
</dbReference>
<organism evidence="1 2">
    <name type="scientific">Iningainema tapete BLCC-T55</name>
    <dbReference type="NCBI Taxonomy" id="2748662"/>
    <lineage>
        <taxon>Bacteria</taxon>
        <taxon>Bacillati</taxon>
        <taxon>Cyanobacteriota</taxon>
        <taxon>Cyanophyceae</taxon>
        <taxon>Nostocales</taxon>
        <taxon>Scytonemataceae</taxon>
        <taxon>Iningainema tapete</taxon>
    </lineage>
</organism>
<sequence>MTNHLGGNAATTITAMTDNKTLATPSCAIVCQLMLTISTFGQLILTRSVISTSSLSPKTRISAL</sequence>
<protein>
    <submittedName>
        <fullName evidence="1">Uncharacterized protein</fullName>
    </submittedName>
</protein>
<keyword evidence="2" id="KW-1185">Reference proteome</keyword>
<dbReference type="RefSeq" id="WP_190825602.1">
    <property type="nucleotide sequence ID" value="NZ_CAWPPI010000014.1"/>
</dbReference>
<proteinExistence type="predicted"/>
<reference evidence="1" key="1">
    <citation type="submission" date="2020-09" db="EMBL/GenBank/DDBJ databases">
        <title>Iningainema tapete sp. nov. (Scytonemataceae, Cyanobacteria) from greenhouses in central Florida (USA) produces two types of nodularin with biosynthetic potential for microcystin-LR and anabaenopeptins.</title>
        <authorList>
            <person name="Berthold D.E."/>
            <person name="Lefler F.W."/>
            <person name="Huang I.-S."/>
            <person name="Abdulla H."/>
            <person name="Zimba P.V."/>
            <person name="Laughinghouse H.D. IV."/>
        </authorList>
    </citation>
    <scope>NUCLEOTIDE SEQUENCE</scope>
    <source>
        <strain evidence="1">BLCCT55</strain>
    </source>
</reference>
<accession>A0A8J7BWP5</accession>
<gene>
    <name evidence="1" type="ORF">ICL16_03970</name>
</gene>
<comment type="caution">
    <text evidence="1">The sequence shown here is derived from an EMBL/GenBank/DDBJ whole genome shotgun (WGS) entry which is preliminary data.</text>
</comment>
<dbReference type="AlphaFoldDB" id="A0A8J7BWP5"/>
<name>A0A8J7BWP5_9CYAN</name>